<accession>A0A210QTY6</accession>
<dbReference type="PROSITE" id="PS00139">
    <property type="entry name" value="THIOL_PROTEASE_CYS"/>
    <property type="match status" value="1"/>
</dbReference>
<feature type="domain" description="C2" evidence="7">
    <location>
        <begin position="502"/>
        <end position="620"/>
    </location>
</feature>
<protein>
    <submittedName>
        <fullName evidence="9">Calpain-5</fullName>
    </submittedName>
</protein>
<dbReference type="Gene3D" id="2.60.120.380">
    <property type="match status" value="1"/>
</dbReference>
<dbReference type="PROSITE" id="PS50203">
    <property type="entry name" value="CALPAIN_CAT"/>
    <property type="match status" value="1"/>
</dbReference>
<dbReference type="InterPro" id="IPR038765">
    <property type="entry name" value="Papain-like_cys_pep_sf"/>
</dbReference>
<evidence type="ECO:0000256" key="3">
    <source>
        <dbReference type="ARBA" id="ARBA00022801"/>
    </source>
</evidence>
<dbReference type="InterPro" id="IPR022683">
    <property type="entry name" value="Calpain_III"/>
</dbReference>
<keyword evidence="3 6" id="KW-0378">Hydrolase</keyword>
<dbReference type="GO" id="GO:0005737">
    <property type="term" value="C:cytoplasm"/>
    <property type="evidence" value="ECO:0007669"/>
    <property type="project" value="TreeGrafter"/>
</dbReference>
<dbReference type="SMART" id="SM00239">
    <property type="entry name" value="C2"/>
    <property type="match status" value="1"/>
</dbReference>
<dbReference type="PRINTS" id="PR00704">
    <property type="entry name" value="CALPAIN"/>
</dbReference>
<feature type="active site" evidence="5 6">
    <location>
        <position position="87"/>
    </location>
</feature>
<dbReference type="Gene3D" id="2.60.40.150">
    <property type="entry name" value="C2 domain"/>
    <property type="match status" value="1"/>
</dbReference>
<dbReference type="SMART" id="SM00720">
    <property type="entry name" value="calpain_III"/>
    <property type="match status" value="1"/>
</dbReference>
<dbReference type="InterPro" id="IPR036213">
    <property type="entry name" value="Calpain_III_sf"/>
</dbReference>
<dbReference type="GO" id="GO:0004198">
    <property type="term" value="F:calcium-dependent cysteine-type endopeptidase activity"/>
    <property type="evidence" value="ECO:0007669"/>
    <property type="project" value="InterPro"/>
</dbReference>
<dbReference type="Pfam" id="PF00648">
    <property type="entry name" value="Peptidase_C2"/>
    <property type="match status" value="1"/>
</dbReference>
<keyword evidence="10" id="KW-1185">Reference proteome</keyword>
<dbReference type="SUPFAM" id="SSF49562">
    <property type="entry name" value="C2 domain (Calcium/lipid-binding domain, CaLB)"/>
    <property type="match status" value="1"/>
</dbReference>
<dbReference type="InterPro" id="IPR000008">
    <property type="entry name" value="C2_dom"/>
</dbReference>
<evidence type="ECO:0000256" key="1">
    <source>
        <dbReference type="ARBA" id="ARBA00007623"/>
    </source>
</evidence>
<evidence type="ECO:0000313" key="10">
    <source>
        <dbReference type="Proteomes" id="UP000242188"/>
    </source>
</evidence>
<sequence length="648" mass="73056">MGILGLFDSAIPYKGQNYKDLKKSCVSTGSLFTDAEFPPKDSSLSYSPDKVPSNVQWKRPGEICSDPKFFVDGASANDFAQGEIGNCWFVAACACIAENASLWKKIVPDFDGQEWIPEKNQYAGIFHFRFWRCGEWIDVVIDDYLPTRNGRLIYCHSPAKNEFWPALLEKAYAKLFGDYQSLVAGLTRDALVDMSGGVGEQIDMNEYKTEEKGMELFRILKQSYKNQSLMSASIAASGNDMEDELACGLIKGHAYSVTSVKDIPISTSSGLFSFFKREKIHMIRCRNPWGGTEWKGAWSDGSKEWSQVSDTMKKEIGLTVDDNGEFWMSFEDFCQYYTDIGICHIINTSFFSLKKTWKEGEAVGEWRSPSRSGGCSNNKASFLKNPQFVFDVTKDEDEVLISLEQFDRRVNKEAGDSQFTIGVSVLKTDLNRVYRMHDSLREAQSSSFVKSRSVMTRAKLKQGKYCAIPSTFDPGFEGEFFLRIYASSSPELKELTLEEPDRNSGCCCSPFYMCKAYRSALQILISSGEGLEGKDLDRKSDPFVIIRCEKEKVKTPVISNDLNPKFDQRVTFYQKTPKENVTLEVWNHNMIKDDFLGVCTLSMTQRSSFKGGNKMIGMPLMGKGKGAAKPTKGRLWVNVLYTTLLDTV</sequence>
<feature type="domain" description="Calpain catalytic" evidence="8">
    <location>
        <begin position="31"/>
        <end position="346"/>
    </location>
</feature>
<dbReference type="CDD" id="cd00044">
    <property type="entry name" value="CysPc"/>
    <property type="match status" value="1"/>
</dbReference>
<dbReference type="InterPro" id="IPR022684">
    <property type="entry name" value="Calpain_cysteine_protease"/>
</dbReference>
<evidence type="ECO:0000259" key="8">
    <source>
        <dbReference type="PROSITE" id="PS50203"/>
    </source>
</evidence>
<feature type="active site" evidence="5 6">
    <location>
        <position position="287"/>
    </location>
</feature>
<dbReference type="PANTHER" id="PTHR10183">
    <property type="entry name" value="CALPAIN"/>
    <property type="match status" value="1"/>
</dbReference>
<keyword evidence="2 6" id="KW-0645">Protease</keyword>
<gene>
    <name evidence="9" type="ORF">KP79_PYT20105</name>
</gene>
<organism evidence="9 10">
    <name type="scientific">Mizuhopecten yessoensis</name>
    <name type="common">Japanese scallop</name>
    <name type="synonym">Patinopecten yessoensis</name>
    <dbReference type="NCBI Taxonomy" id="6573"/>
    <lineage>
        <taxon>Eukaryota</taxon>
        <taxon>Metazoa</taxon>
        <taxon>Spiralia</taxon>
        <taxon>Lophotrochozoa</taxon>
        <taxon>Mollusca</taxon>
        <taxon>Bivalvia</taxon>
        <taxon>Autobranchia</taxon>
        <taxon>Pteriomorphia</taxon>
        <taxon>Pectinida</taxon>
        <taxon>Pectinoidea</taxon>
        <taxon>Pectinidae</taxon>
        <taxon>Mizuhopecten</taxon>
    </lineage>
</organism>
<comment type="caution">
    <text evidence="9">The sequence shown here is derived from an EMBL/GenBank/DDBJ whole genome shotgun (WGS) entry which is preliminary data.</text>
</comment>
<dbReference type="PANTHER" id="PTHR10183:SF379">
    <property type="entry name" value="CALPAIN-5"/>
    <property type="match status" value="1"/>
</dbReference>
<evidence type="ECO:0000259" key="7">
    <source>
        <dbReference type="PROSITE" id="PS50004"/>
    </source>
</evidence>
<dbReference type="Pfam" id="PF00168">
    <property type="entry name" value="C2"/>
    <property type="match status" value="1"/>
</dbReference>
<dbReference type="InterPro" id="IPR001300">
    <property type="entry name" value="Peptidase_C2_calpain_cat"/>
</dbReference>
<dbReference type="SUPFAM" id="SSF54001">
    <property type="entry name" value="Cysteine proteinases"/>
    <property type="match status" value="1"/>
</dbReference>
<dbReference type="FunFam" id="2.60.120.380:FF:000003">
    <property type="entry name" value="Calpain 5"/>
    <property type="match status" value="1"/>
</dbReference>
<dbReference type="FunFam" id="3.90.70.10:FF:000001">
    <property type="entry name" value="Calpain-1 catalytic subunit"/>
    <property type="match status" value="1"/>
</dbReference>
<dbReference type="InterPro" id="IPR022682">
    <property type="entry name" value="Calpain_domain_III"/>
</dbReference>
<dbReference type="SMART" id="SM00230">
    <property type="entry name" value="CysPc"/>
    <property type="match status" value="1"/>
</dbReference>
<dbReference type="Gene3D" id="3.90.70.10">
    <property type="entry name" value="Cysteine proteinases"/>
    <property type="match status" value="1"/>
</dbReference>
<evidence type="ECO:0000256" key="5">
    <source>
        <dbReference type="PIRSR" id="PIRSR622684-1"/>
    </source>
</evidence>
<dbReference type="Pfam" id="PF01067">
    <property type="entry name" value="Calpain_III"/>
    <property type="match status" value="1"/>
</dbReference>
<dbReference type="InterPro" id="IPR035892">
    <property type="entry name" value="C2_domain_sf"/>
</dbReference>
<evidence type="ECO:0000313" key="9">
    <source>
        <dbReference type="EMBL" id="OWF52206.1"/>
    </source>
</evidence>
<dbReference type="OrthoDB" id="424753at2759"/>
<comment type="similarity">
    <text evidence="1">Belongs to the peptidase C2 family.</text>
</comment>
<dbReference type="InterPro" id="IPR000169">
    <property type="entry name" value="Pept_cys_AS"/>
</dbReference>
<dbReference type="STRING" id="6573.A0A210QTY6"/>
<dbReference type="AlphaFoldDB" id="A0A210QTY6"/>
<dbReference type="PROSITE" id="PS50004">
    <property type="entry name" value="C2"/>
    <property type="match status" value="1"/>
</dbReference>
<feature type="active site" evidence="5 6">
    <location>
        <position position="253"/>
    </location>
</feature>
<evidence type="ECO:0000256" key="4">
    <source>
        <dbReference type="ARBA" id="ARBA00022807"/>
    </source>
</evidence>
<keyword evidence="4 6" id="KW-0788">Thiol protease</keyword>
<dbReference type="Proteomes" id="UP000242188">
    <property type="component" value="Unassembled WGS sequence"/>
</dbReference>
<dbReference type="GO" id="GO:0006508">
    <property type="term" value="P:proteolysis"/>
    <property type="evidence" value="ECO:0007669"/>
    <property type="project" value="UniProtKB-KW"/>
</dbReference>
<dbReference type="SUPFAM" id="SSF49758">
    <property type="entry name" value="Calpain large subunit, middle domain (domain III)"/>
    <property type="match status" value="1"/>
</dbReference>
<name>A0A210QTY6_MIZYE</name>
<reference evidence="9 10" key="1">
    <citation type="journal article" date="2017" name="Nat. Ecol. Evol.">
        <title>Scallop genome provides insights into evolution of bilaterian karyotype and development.</title>
        <authorList>
            <person name="Wang S."/>
            <person name="Zhang J."/>
            <person name="Jiao W."/>
            <person name="Li J."/>
            <person name="Xun X."/>
            <person name="Sun Y."/>
            <person name="Guo X."/>
            <person name="Huan P."/>
            <person name="Dong B."/>
            <person name="Zhang L."/>
            <person name="Hu X."/>
            <person name="Sun X."/>
            <person name="Wang J."/>
            <person name="Zhao C."/>
            <person name="Wang Y."/>
            <person name="Wang D."/>
            <person name="Huang X."/>
            <person name="Wang R."/>
            <person name="Lv J."/>
            <person name="Li Y."/>
            <person name="Zhang Z."/>
            <person name="Liu B."/>
            <person name="Lu W."/>
            <person name="Hui Y."/>
            <person name="Liang J."/>
            <person name="Zhou Z."/>
            <person name="Hou R."/>
            <person name="Li X."/>
            <person name="Liu Y."/>
            <person name="Li H."/>
            <person name="Ning X."/>
            <person name="Lin Y."/>
            <person name="Zhao L."/>
            <person name="Xing Q."/>
            <person name="Dou J."/>
            <person name="Li Y."/>
            <person name="Mao J."/>
            <person name="Guo H."/>
            <person name="Dou H."/>
            <person name="Li T."/>
            <person name="Mu C."/>
            <person name="Jiang W."/>
            <person name="Fu Q."/>
            <person name="Fu X."/>
            <person name="Miao Y."/>
            <person name="Liu J."/>
            <person name="Yu Q."/>
            <person name="Li R."/>
            <person name="Liao H."/>
            <person name="Li X."/>
            <person name="Kong Y."/>
            <person name="Jiang Z."/>
            <person name="Chourrout D."/>
            <person name="Li R."/>
            <person name="Bao Z."/>
        </authorList>
    </citation>
    <scope>NUCLEOTIDE SEQUENCE [LARGE SCALE GENOMIC DNA]</scope>
    <source>
        <strain evidence="9 10">PY_sf001</strain>
    </source>
</reference>
<proteinExistence type="inferred from homology"/>
<dbReference type="EMBL" id="NEDP02001908">
    <property type="protein sequence ID" value="OWF52206.1"/>
    <property type="molecule type" value="Genomic_DNA"/>
</dbReference>
<evidence type="ECO:0000256" key="6">
    <source>
        <dbReference type="PROSITE-ProRule" id="PRU00239"/>
    </source>
</evidence>
<evidence type="ECO:0000256" key="2">
    <source>
        <dbReference type="ARBA" id="ARBA00022670"/>
    </source>
</evidence>